<dbReference type="Proteomes" id="UP000192220">
    <property type="component" value="Unplaced"/>
</dbReference>
<evidence type="ECO:0000256" key="5">
    <source>
        <dbReference type="ARBA" id="ARBA00022737"/>
    </source>
</evidence>
<dbReference type="SMART" id="SM00408">
    <property type="entry name" value="IGc2"/>
    <property type="match status" value="2"/>
</dbReference>
<evidence type="ECO:0000256" key="3">
    <source>
        <dbReference type="ARBA" id="ARBA00022692"/>
    </source>
</evidence>
<dbReference type="InterPro" id="IPR051427">
    <property type="entry name" value="Nectin/Nectin-like"/>
</dbReference>
<evidence type="ECO:0000256" key="9">
    <source>
        <dbReference type="ARBA" id="ARBA00023157"/>
    </source>
</evidence>
<comment type="similarity">
    <text evidence="2">Belongs to the nectin family.</text>
</comment>
<dbReference type="GO" id="GO:0007157">
    <property type="term" value="P:heterophilic cell-cell adhesion via plasma membrane cell adhesion molecules"/>
    <property type="evidence" value="ECO:0007669"/>
    <property type="project" value="TreeGrafter"/>
</dbReference>
<dbReference type="RefSeq" id="XP_013884877.1">
    <property type="nucleotide sequence ID" value="XM_014029423.1"/>
</dbReference>
<evidence type="ECO:0000256" key="6">
    <source>
        <dbReference type="ARBA" id="ARBA00022889"/>
    </source>
</evidence>
<evidence type="ECO:0000313" key="15">
    <source>
        <dbReference type="RefSeq" id="XP_013884877.1"/>
    </source>
</evidence>
<dbReference type="GO" id="GO:0005912">
    <property type="term" value="C:adherens junction"/>
    <property type="evidence" value="ECO:0007669"/>
    <property type="project" value="TreeGrafter"/>
</dbReference>
<dbReference type="InterPro" id="IPR013783">
    <property type="entry name" value="Ig-like_fold"/>
</dbReference>
<gene>
    <name evidence="15" type="primary">LOC106533183</name>
</gene>
<dbReference type="GeneID" id="106533183"/>
<dbReference type="FunCoup" id="A0A2I4CY05">
    <property type="interactions" value="117"/>
</dbReference>
<evidence type="ECO:0000256" key="12">
    <source>
        <dbReference type="SAM" id="Phobius"/>
    </source>
</evidence>
<evidence type="ECO:0000256" key="4">
    <source>
        <dbReference type="ARBA" id="ARBA00022729"/>
    </source>
</evidence>
<evidence type="ECO:0000313" key="14">
    <source>
        <dbReference type="Proteomes" id="UP000192220"/>
    </source>
</evidence>
<keyword evidence="10" id="KW-0325">Glycoprotein</keyword>
<dbReference type="GO" id="GO:0016020">
    <property type="term" value="C:membrane"/>
    <property type="evidence" value="ECO:0007669"/>
    <property type="project" value="UniProtKB-SubCell"/>
</dbReference>
<dbReference type="InterPro" id="IPR003598">
    <property type="entry name" value="Ig_sub2"/>
</dbReference>
<dbReference type="InParanoid" id="A0A2I4CY05"/>
<dbReference type="GO" id="GO:0007156">
    <property type="term" value="P:homophilic cell adhesion via plasma membrane adhesion molecules"/>
    <property type="evidence" value="ECO:0007669"/>
    <property type="project" value="TreeGrafter"/>
</dbReference>
<evidence type="ECO:0000256" key="8">
    <source>
        <dbReference type="ARBA" id="ARBA00023136"/>
    </source>
</evidence>
<feature type="transmembrane region" description="Helical" evidence="12">
    <location>
        <begin position="345"/>
        <end position="368"/>
    </location>
</feature>
<dbReference type="PANTHER" id="PTHR23277">
    <property type="entry name" value="NECTIN-RELATED"/>
    <property type="match status" value="1"/>
</dbReference>
<dbReference type="InterPro" id="IPR007110">
    <property type="entry name" value="Ig-like_dom"/>
</dbReference>
<evidence type="ECO:0000256" key="10">
    <source>
        <dbReference type="ARBA" id="ARBA00023180"/>
    </source>
</evidence>
<dbReference type="Pfam" id="PF13927">
    <property type="entry name" value="Ig_3"/>
    <property type="match status" value="1"/>
</dbReference>
<proteinExistence type="inferred from homology"/>
<keyword evidence="6" id="KW-0130">Cell adhesion</keyword>
<dbReference type="AlphaFoldDB" id="A0A2I4CY05"/>
<dbReference type="STRING" id="52670.A0A2I4CY05"/>
<dbReference type="SUPFAM" id="SSF48726">
    <property type="entry name" value="Immunoglobulin"/>
    <property type="match status" value="3"/>
</dbReference>
<dbReference type="Gene3D" id="2.60.40.10">
    <property type="entry name" value="Immunoglobulins"/>
    <property type="match status" value="3"/>
</dbReference>
<organism evidence="14 15">
    <name type="scientific">Austrofundulus limnaeus</name>
    <name type="common">Annual killifish</name>
    <dbReference type="NCBI Taxonomy" id="52670"/>
    <lineage>
        <taxon>Eukaryota</taxon>
        <taxon>Metazoa</taxon>
        <taxon>Chordata</taxon>
        <taxon>Craniata</taxon>
        <taxon>Vertebrata</taxon>
        <taxon>Euteleostomi</taxon>
        <taxon>Actinopterygii</taxon>
        <taxon>Neopterygii</taxon>
        <taxon>Teleostei</taxon>
        <taxon>Neoteleostei</taxon>
        <taxon>Acanthomorphata</taxon>
        <taxon>Ovalentaria</taxon>
        <taxon>Atherinomorphae</taxon>
        <taxon>Cyprinodontiformes</taxon>
        <taxon>Rivulidae</taxon>
        <taxon>Austrofundulus</taxon>
    </lineage>
</organism>
<dbReference type="Pfam" id="PF07686">
    <property type="entry name" value="V-set"/>
    <property type="match status" value="1"/>
</dbReference>
<dbReference type="SMART" id="SM00409">
    <property type="entry name" value="IG"/>
    <property type="match status" value="2"/>
</dbReference>
<evidence type="ECO:0000256" key="7">
    <source>
        <dbReference type="ARBA" id="ARBA00022989"/>
    </source>
</evidence>
<protein>
    <submittedName>
        <fullName evidence="15">Nectin-1</fullName>
    </submittedName>
</protein>
<keyword evidence="4" id="KW-0732">Signal</keyword>
<name>A0A2I4CY05_AUSLI</name>
<dbReference type="PANTHER" id="PTHR23277:SF106">
    <property type="entry name" value="NECTIN-1 ISOFORM X1-RELATED"/>
    <property type="match status" value="1"/>
</dbReference>
<feature type="region of interest" description="Disordered" evidence="11">
    <location>
        <begin position="386"/>
        <end position="409"/>
    </location>
</feature>
<keyword evidence="7 12" id="KW-1133">Transmembrane helix</keyword>
<dbReference type="InterPro" id="IPR003599">
    <property type="entry name" value="Ig_sub"/>
</dbReference>
<evidence type="ECO:0000256" key="2">
    <source>
        <dbReference type="ARBA" id="ARBA00007810"/>
    </source>
</evidence>
<evidence type="ECO:0000256" key="11">
    <source>
        <dbReference type="SAM" id="MobiDB-lite"/>
    </source>
</evidence>
<dbReference type="InterPro" id="IPR036179">
    <property type="entry name" value="Ig-like_dom_sf"/>
</dbReference>
<keyword evidence="8 12" id="KW-0472">Membrane</keyword>
<evidence type="ECO:0000256" key="1">
    <source>
        <dbReference type="ARBA" id="ARBA00004167"/>
    </source>
</evidence>
<dbReference type="Pfam" id="PF08205">
    <property type="entry name" value="C2-set_2"/>
    <property type="match status" value="1"/>
</dbReference>
<reference evidence="15" key="1">
    <citation type="submission" date="2025-08" db="UniProtKB">
        <authorList>
            <consortium name="RefSeq"/>
        </authorList>
    </citation>
    <scope>IDENTIFICATION</scope>
    <source>
        <strain evidence="15">Quisiro</strain>
        <tissue evidence="15">Liver</tissue>
    </source>
</reference>
<feature type="domain" description="Ig-like" evidence="13">
    <location>
        <begin position="20"/>
        <end position="156"/>
    </location>
</feature>
<dbReference type="KEGG" id="alim:106533183"/>
<accession>A0A2I4CY05</accession>
<dbReference type="PROSITE" id="PS50835">
    <property type="entry name" value="IG_LIKE"/>
    <property type="match status" value="3"/>
</dbReference>
<dbReference type="InterPro" id="IPR013106">
    <property type="entry name" value="Ig_V-set"/>
</dbReference>
<comment type="subcellular location">
    <subcellularLocation>
        <location evidence="1">Membrane</location>
        <topology evidence="1">Single-pass membrane protein</topology>
    </subcellularLocation>
</comment>
<dbReference type="OrthoDB" id="10006996at2759"/>
<keyword evidence="3 12" id="KW-0812">Transmembrane</keyword>
<keyword evidence="5" id="KW-0677">Repeat</keyword>
<sequence>MPVPDPSLAGLLLPLDEYSPEIKADQKATALGLEEHLLQNKALSQVTGGSSAALFGGTTILPCKLTQQLKDDESLEQISWKRKTKGKPQTDNFLTIKSDKVQFVNGDDKRFKFIGDFHQKNGSLQLSNVNLDDEGTYTCIFSVFPTGTFKTDIPLSVLVSPSIIVRDDKPTLGDKDVLLATCTAADAKPAPSVEWDTSTLKQTVTKNSSLTQNTNGTFTRTTTLYGRPTKEIHGSSVRCVVSHEALVEQKTWSFEIQVYYPPEEVKLEKKDEDSFICMTEANPRATFTWTRNGQPLPHLVSPHGAMLQFTKLTTDLSGLYQCEATNELGSRSGFLYLNVPRGDKIGWIFFSVLLILIVAATCAVLCLMKYEIIPRYSFLQRDEVQRVPTSSNSPEPKAQEEAVSLDPVT</sequence>
<feature type="domain" description="Ig-like" evidence="13">
    <location>
        <begin position="262"/>
        <end position="338"/>
    </location>
</feature>
<feature type="domain" description="Ig-like" evidence="13">
    <location>
        <begin position="161"/>
        <end position="253"/>
    </location>
</feature>
<dbReference type="InterPro" id="IPR013162">
    <property type="entry name" value="CD80_C2-set"/>
</dbReference>
<keyword evidence="14" id="KW-1185">Reference proteome</keyword>
<keyword evidence="9" id="KW-1015">Disulfide bond</keyword>
<evidence type="ECO:0000259" key="13">
    <source>
        <dbReference type="PROSITE" id="PS50835"/>
    </source>
</evidence>
<dbReference type="SMART" id="SM00406">
    <property type="entry name" value="IGv"/>
    <property type="match status" value="1"/>
</dbReference>